<dbReference type="Proteomes" id="UP000215738">
    <property type="component" value="Unassembled WGS sequence"/>
</dbReference>
<dbReference type="OrthoDB" id="9804759at2"/>
<dbReference type="RefSeq" id="WP_094945897.1">
    <property type="nucleotide sequence ID" value="NZ_JBMHIA010000026.1"/>
</dbReference>
<dbReference type="AlphaFoldDB" id="A0A263HDP6"/>
<feature type="domain" description="Coenzyme Q-binding protein COQ10 START" evidence="3">
    <location>
        <begin position="10"/>
        <end position="135"/>
    </location>
</feature>
<protein>
    <submittedName>
        <fullName evidence="5">Oligoketide cyclase/lipid transporter</fullName>
    </submittedName>
    <submittedName>
        <fullName evidence="4">Ubiquinone-binding protein</fullName>
    </submittedName>
</protein>
<keyword evidence="2" id="KW-1277">Toxin-antitoxin system</keyword>
<evidence type="ECO:0000313" key="5">
    <source>
        <dbReference type="EMBL" id="SUU36164.1"/>
    </source>
</evidence>
<evidence type="ECO:0000256" key="2">
    <source>
        <dbReference type="ARBA" id="ARBA00022649"/>
    </source>
</evidence>
<dbReference type="FunCoup" id="A0A263HDP6">
    <property type="interactions" value="175"/>
</dbReference>
<accession>A0A263HDP6</accession>
<dbReference type="PANTHER" id="PTHR12901">
    <property type="entry name" value="SPERM PROTEIN HOMOLOG"/>
    <property type="match status" value="1"/>
</dbReference>
<dbReference type="InterPro" id="IPR005031">
    <property type="entry name" value="COQ10_START"/>
</dbReference>
<dbReference type="GO" id="GO:0048039">
    <property type="term" value="F:ubiquinone binding"/>
    <property type="evidence" value="ECO:0007669"/>
    <property type="project" value="InterPro"/>
</dbReference>
<reference evidence="5 7" key="2">
    <citation type="submission" date="2018-06" db="EMBL/GenBank/DDBJ databases">
        <authorList>
            <consortium name="Pathogen Informatics"/>
            <person name="Doyle S."/>
        </authorList>
    </citation>
    <scope>NUCLEOTIDE SEQUENCE [LARGE SCALE GENOMIC DNA]</scope>
    <source>
        <strain evidence="5 7">NCTC10851</strain>
    </source>
</reference>
<evidence type="ECO:0000256" key="1">
    <source>
        <dbReference type="ARBA" id="ARBA00008918"/>
    </source>
</evidence>
<dbReference type="SUPFAM" id="SSF55961">
    <property type="entry name" value="Bet v1-like"/>
    <property type="match status" value="1"/>
</dbReference>
<dbReference type="Pfam" id="PF03364">
    <property type="entry name" value="Polyketide_cyc"/>
    <property type="match status" value="1"/>
</dbReference>
<organism evidence="5 7">
    <name type="scientific">Actinobacillus seminis</name>
    <dbReference type="NCBI Taxonomy" id="722"/>
    <lineage>
        <taxon>Bacteria</taxon>
        <taxon>Pseudomonadati</taxon>
        <taxon>Pseudomonadota</taxon>
        <taxon>Gammaproteobacteria</taxon>
        <taxon>Pasteurellales</taxon>
        <taxon>Pasteurellaceae</taxon>
        <taxon>Actinobacillus</taxon>
    </lineage>
</organism>
<proteinExistence type="inferred from homology"/>
<keyword evidence="6" id="KW-1185">Reference proteome</keyword>
<dbReference type="InParanoid" id="A0A263HDP6"/>
<evidence type="ECO:0000313" key="6">
    <source>
        <dbReference type="Proteomes" id="UP000215738"/>
    </source>
</evidence>
<comment type="similarity">
    <text evidence="1">Belongs to the ribosome association toxin RatA family.</text>
</comment>
<evidence type="ECO:0000313" key="4">
    <source>
        <dbReference type="EMBL" id="OZN25221.1"/>
    </source>
</evidence>
<gene>
    <name evidence="5" type="primary">ratA</name>
    <name evidence="4" type="ORF">CFY87_03445</name>
    <name evidence="5" type="ORF">NCTC10851_01125</name>
</gene>
<dbReference type="InterPro" id="IPR044996">
    <property type="entry name" value="COQ10-like"/>
</dbReference>
<dbReference type="EMBL" id="UFSB01000001">
    <property type="protein sequence ID" value="SUU36164.1"/>
    <property type="molecule type" value="Genomic_DNA"/>
</dbReference>
<dbReference type="InterPro" id="IPR023393">
    <property type="entry name" value="START-like_dom_sf"/>
</dbReference>
<dbReference type="Proteomes" id="UP000254507">
    <property type="component" value="Unassembled WGS sequence"/>
</dbReference>
<sequence length="147" mass="16910">MPTVNQRALVAYSAKQMYDLVNDYERYSEFVPGCVAGRTLMCEAQRLTAELVISKAGISQKFTTRNQMQPYHSIKMQLVEGPFKFLQGEWRFEEVDEQSSIISLDLSFEFSNPVISFAFGQIFTHLTGKMVDAFKQRAKEVYHRGAY</sequence>
<dbReference type="Gene3D" id="3.30.530.20">
    <property type="match status" value="1"/>
</dbReference>
<dbReference type="EMBL" id="NLFK01000003">
    <property type="protein sequence ID" value="OZN25221.1"/>
    <property type="molecule type" value="Genomic_DNA"/>
</dbReference>
<dbReference type="CDD" id="cd07813">
    <property type="entry name" value="COQ10p_like"/>
    <property type="match status" value="1"/>
</dbReference>
<reference evidence="4 6" key="1">
    <citation type="submission" date="2017-07" db="EMBL/GenBank/DDBJ databases">
        <title>Virulence factors identified in Actinobacillus seminis.</title>
        <authorList>
            <person name="Negrete-Abascal E."/>
            <person name="Vaca-Pacheco S."/>
            <person name="Montes-Garcia F."/>
            <person name="Leyto-Gil A.M."/>
            <person name="Fragoso-Garcia E."/>
            <person name="Carvente-Garcia R."/>
            <person name="Perez-Agueros S."/>
            <person name="Castelan-Sanchez H.G."/>
            <person name="Garcia-Molina A."/>
            <person name="Villamar T.E."/>
            <person name="Vazquez-Cruz C."/>
        </authorList>
    </citation>
    <scope>NUCLEOTIDE SEQUENCE [LARGE SCALE GENOMIC DNA]</scope>
    <source>
        <strain evidence="4 6">ATCC 15768</strain>
    </source>
</reference>
<dbReference type="PANTHER" id="PTHR12901:SF10">
    <property type="entry name" value="COENZYME Q-BINDING PROTEIN COQ10, MITOCHONDRIAL"/>
    <property type="match status" value="1"/>
</dbReference>
<dbReference type="GO" id="GO:0045333">
    <property type="term" value="P:cellular respiration"/>
    <property type="evidence" value="ECO:0007669"/>
    <property type="project" value="InterPro"/>
</dbReference>
<keyword evidence="4" id="KW-0830">Ubiquinone</keyword>
<evidence type="ECO:0000313" key="7">
    <source>
        <dbReference type="Proteomes" id="UP000254507"/>
    </source>
</evidence>
<evidence type="ECO:0000259" key="3">
    <source>
        <dbReference type="Pfam" id="PF03364"/>
    </source>
</evidence>
<name>A0A263HDP6_9PAST</name>